<comment type="similarity">
    <text evidence="2 7">Belongs to the glycosyl hydrolase 43 family.</text>
</comment>
<protein>
    <submittedName>
        <fullName evidence="11">Arabinan endo-1,5-alpha-L-arabinosidase</fullName>
    </submittedName>
    <submittedName>
        <fullName evidence="12">Family 43 glycosylhydrolase</fullName>
    </submittedName>
</protein>
<evidence type="ECO:0000313" key="13">
    <source>
        <dbReference type="Proteomes" id="UP000183788"/>
    </source>
</evidence>
<comment type="pathway">
    <text evidence="1">Glycan metabolism; L-arabinan degradation.</text>
</comment>
<evidence type="ECO:0000313" key="14">
    <source>
        <dbReference type="Proteomes" id="UP001326715"/>
    </source>
</evidence>
<feature type="domain" description="Ricin B lectin" evidence="9">
    <location>
        <begin position="397"/>
        <end position="450"/>
    </location>
</feature>
<evidence type="ECO:0000313" key="12">
    <source>
        <dbReference type="EMBL" id="WQG92236.1"/>
    </source>
</evidence>
<dbReference type="Proteomes" id="UP001326715">
    <property type="component" value="Chromosome"/>
</dbReference>
<dbReference type="Gene3D" id="2.80.10.50">
    <property type="match status" value="1"/>
</dbReference>
<feature type="site" description="Important for catalytic activity, responsible for pKa modulation of the active site Glu and correct orientation of both the proton donor and substrate" evidence="6">
    <location>
        <position position="143"/>
    </location>
</feature>
<name>A0A1K1S7C3_9BACT</name>
<feature type="signal peptide" evidence="8">
    <location>
        <begin position="1"/>
        <end position="19"/>
    </location>
</feature>
<dbReference type="CDD" id="cd00161">
    <property type="entry name" value="beta-trefoil_Ricin-like"/>
    <property type="match status" value="1"/>
</dbReference>
<dbReference type="Gene3D" id="2.115.10.20">
    <property type="entry name" value="Glycosyl hydrolase domain, family 43"/>
    <property type="match status" value="1"/>
</dbReference>
<dbReference type="PANTHER" id="PTHR43301:SF3">
    <property type="entry name" value="ARABINAN ENDO-1,5-ALPHA-L-ARABINOSIDASE A-RELATED"/>
    <property type="match status" value="1"/>
</dbReference>
<sequence>MKTFTLFIISLFVCLSSYALQGLTGIHDPSTIIKRNGVYHVFGTGAQIYHLTSTDLINWTTASTVFASGTWPSWINTYVSGFAGTFWAPECVYMNGRYYLYYACSTGGRPCAIGVATSTDLSTWTDQGVVVYSTTSSTYGSIDPAVFADASGNYWLTFGSHLTGIWLAQLNTSTGKRLNSTLYNIAGSSSTDMEASYVIRNGSYYYLFYNRGVCCNGTSSTYYVQMGRSTSPTGPYVDKNGTSLLSGGGTTVLNTSGNYIGPGQIGYYQENGFNFLSYHYYDGNNSGTPTLGVANVGWDSSSWPFFTRDWIAAGRYTITNKNSGLVWDAWGCTGASLQAIAQGSSAGLTCQQWDFTALGNGVWKITCALGGLAADVYNCAATNSTPLDLYAYWGGSCQQFKLERAGDGSLVFSSMNGNRVVEVPNASTTAGQQLALYDYNGCTCQRWNVSLISSAKLAKTVTDTIAGLQIFPNPASGAQGVTISLPAEQLTRIRIINAAGTVISDQQFIHQSKINAAQGLPAGLYFIQISTKDAAVMKKIVIQ</sequence>
<dbReference type="AlphaFoldDB" id="A0A1K1S7C3"/>
<dbReference type="InterPro" id="IPR026444">
    <property type="entry name" value="Secre_tail"/>
</dbReference>
<evidence type="ECO:0000256" key="2">
    <source>
        <dbReference type="ARBA" id="ARBA00009865"/>
    </source>
</evidence>
<dbReference type="STRING" id="1004.SAMN05661012_04874"/>
<dbReference type="GO" id="GO:0005975">
    <property type="term" value="P:carbohydrate metabolic process"/>
    <property type="evidence" value="ECO:0007669"/>
    <property type="project" value="InterPro"/>
</dbReference>
<evidence type="ECO:0000256" key="4">
    <source>
        <dbReference type="ARBA" id="ARBA00023295"/>
    </source>
</evidence>
<accession>A0A1K1S7C3</accession>
<feature type="domain" description="Secretion system C-terminal sorting" evidence="10">
    <location>
        <begin position="470"/>
        <end position="542"/>
    </location>
</feature>
<dbReference type="NCBIfam" id="TIGR04183">
    <property type="entry name" value="Por_Secre_tail"/>
    <property type="match status" value="1"/>
</dbReference>
<evidence type="ECO:0000256" key="6">
    <source>
        <dbReference type="PIRSR" id="PIRSR606710-2"/>
    </source>
</evidence>
<dbReference type="InterPro" id="IPR035992">
    <property type="entry name" value="Ricin_B-like_lectins"/>
</dbReference>
<dbReference type="GO" id="GO:0004553">
    <property type="term" value="F:hydrolase activity, hydrolyzing O-glycosyl compounds"/>
    <property type="evidence" value="ECO:0007669"/>
    <property type="project" value="InterPro"/>
</dbReference>
<dbReference type="InterPro" id="IPR050727">
    <property type="entry name" value="GH43_arabinanases"/>
</dbReference>
<feature type="active site" description="Proton donor" evidence="5">
    <location>
        <position position="194"/>
    </location>
</feature>
<evidence type="ECO:0000259" key="10">
    <source>
        <dbReference type="Pfam" id="PF18962"/>
    </source>
</evidence>
<reference evidence="11 13" key="1">
    <citation type="submission" date="2016-11" db="EMBL/GenBank/DDBJ databases">
        <authorList>
            <person name="Jaros S."/>
            <person name="Januszkiewicz K."/>
            <person name="Wedrychowicz H."/>
        </authorList>
    </citation>
    <scope>NUCLEOTIDE SEQUENCE [LARGE SCALE GENOMIC DNA]</scope>
    <source>
        <strain evidence="11 13">DSM 784</strain>
    </source>
</reference>
<keyword evidence="3 7" id="KW-0378">Hydrolase</keyword>
<dbReference type="EMBL" id="CP140154">
    <property type="protein sequence ID" value="WQG92236.1"/>
    <property type="molecule type" value="Genomic_DNA"/>
</dbReference>
<evidence type="ECO:0000259" key="9">
    <source>
        <dbReference type="Pfam" id="PF14200"/>
    </source>
</evidence>
<evidence type="ECO:0000313" key="11">
    <source>
        <dbReference type="EMBL" id="SFW79964.1"/>
    </source>
</evidence>
<dbReference type="Pfam" id="PF14200">
    <property type="entry name" value="RicinB_lectin_2"/>
    <property type="match status" value="1"/>
</dbReference>
<feature type="chain" id="PRO_5012927624" evidence="8">
    <location>
        <begin position="20"/>
        <end position="543"/>
    </location>
</feature>
<dbReference type="RefSeq" id="WP_072363842.1">
    <property type="nucleotide sequence ID" value="NZ_CP139972.1"/>
</dbReference>
<keyword evidence="4 7" id="KW-0326">Glycosidase</keyword>
<dbReference type="EMBL" id="FPIZ01000018">
    <property type="protein sequence ID" value="SFW79964.1"/>
    <property type="molecule type" value="Genomic_DNA"/>
</dbReference>
<evidence type="ECO:0000256" key="7">
    <source>
        <dbReference type="RuleBase" id="RU361187"/>
    </source>
</evidence>
<evidence type="ECO:0000256" key="5">
    <source>
        <dbReference type="PIRSR" id="PIRSR606710-1"/>
    </source>
</evidence>
<dbReference type="InterPro" id="IPR000772">
    <property type="entry name" value="Ricin_B_lectin"/>
</dbReference>
<dbReference type="Proteomes" id="UP000183788">
    <property type="component" value="Unassembled WGS sequence"/>
</dbReference>
<organism evidence="11 13">
    <name type="scientific">Chitinophaga sancti</name>
    <dbReference type="NCBI Taxonomy" id="1004"/>
    <lineage>
        <taxon>Bacteria</taxon>
        <taxon>Pseudomonadati</taxon>
        <taxon>Bacteroidota</taxon>
        <taxon>Chitinophagia</taxon>
        <taxon>Chitinophagales</taxon>
        <taxon>Chitinophagaceae</taxon>
        <taxon>Chitinophaga</taxon>
    </lineage>
</organism>
<reference evidence="12 14" key="2">
    <citation type="submission" date="2023-11" db="EMBL/GenBank/DDBJ databases">
        <title>MicrobeMod: A computational toolkit for identifying prokaryotic methylation and restriction-modification with nanopore sequencing.</title>
        <authorList>
            <person name="Crits-Christoph A."/>
            <person name="Kang S.C."/>
            <person name="Lee H."/>
            <person name="Ostrov N."/>
        </authorList>
    </citation>
    <scope>NUCLEOTIDE SEQUENCE [LARGE SCALE GENOMIC DNA]</scope>
    <source>
        <strain evidence="12 14">ATCC 23090</strain>
    </source>
</reference>
<gene>
    <name evidence="11" type="ORF">SAMN05661012_04874</name>
    <name evidence="12" type="ORF">SR876_12030</name>
</gene>
<dbReference type="PANTHER" id="PTHR43301">
    <property type="entry name" value="ARABINAN ENDO-1,5-ALPHA-L-ARABINOSIDASE"/>
    <property type="match status" value="1"/>
</dbReference>
<feature type="active site" description="Proton acceptor" evidence="5">
    <location>
        <position position="28"/>
    </location>
</feature>
<dbReference type="SUPFAM" id="SSF75005">
    <property type="entry name" value="Arabinanase/levansucrase/invertase"/>
    <property type="match status" value="1"/>
</dbReference>
<dbReference type="Pfam" id="PF18962">
    <property type="entry name" value="Por_Secre_tail"/>
    <property type="match status" value="1"/>
</dbReference>
<keyword evidence="8" id="KW-0732">Signal</keyword>
<dbReference type="InterPro" id="IPR023296">
    <property type="entry name" value="Glyco_hydro_beta-prop_sf"/>
</dbReference>
<dbReference type="Pfam" id="PF04616">
    <property type="entry name" value="Glyco_hydro_43"/>
    <property type="match status" value="1"/>
</dbReference>
<evidence type="ECO:0000256" key="8">
    <source>
        <dbReference type="SAM" id="SignalP"/>
    </source>
</evidence>
<proteinExistence type="inferred from homology"/>
<evidence type="ECO:0000256" key="1">
    <source>
        <dbReference type="ARBA" id="ARBA00004834"/>
    </source>
</evidence>
<dbReference type="InterPro" id="IPR006710">
    <property type="entry name" value="Glyco_hydro_43"/>
</dbReference>
<dbReference type="PROSITE" id="PS50231">
    <property type="entry name" value="RICIN_B_LECTIN"/>
    <property type="match status" value="1"/>
</dbReference>
<dbReference type="SUPFAM" id="SSF50370">
    <property type="entry name" value="Ricin B-like lectins"/>
    <property type="match status" value="1"/>
</dbReference>
<dbReference type="CDD" id="cd08998">
    <property type="entry name" value="GH43_Arb43a-like"/>
    <property type="match status" value="1"/>
</dbReference>
<evidence type="ECO:0000256" key="3">
    <source>
        <dbReference type="ARBA" id="ARBA00022801"/>
    </source>
</evidence>
<keyword evidence="14" id="KW-1185">Reference proteome</keyword>
<dbReference type="OrthoDB" id="9801455at2"/>